<evidence type="ECO:0000313" key="2">
    <source>
        <dbReference type="EMBL" id="AFZ81485.1"/>
    </source>
</evidence>
<evidence type="ECO:0000256" key="1">
    <source>
        <dbReference type="SAM" id="Phobius"/>
    </source>
</evidence>
<dbReference type="AlphaFoldDB" id="L0B0Z2"/>
<evidence type="ECO:0000313" key="3">
    <source>
        <dbReference type="Proteomes" id="UP000031512"/>
    </source>
</evidence>
<name>L0B0Z2_THEEQ</name>
<keyword evidence="1" id="KW-0812">Transmembrane</keyword>
<feature type="transmembrane region" description="Helical" evidence="1">
    <location>
        <begin position="45"/>
        <end position="65"/>
    </location>
</feature>
<organism evidence="2 3">
    <name type="scientific">Theileria equi strain WA</name>
    <dbReference type="NCBI Taxonomy" id="1537102"/>
    <lineage>
        <taxon>Eukaryota</taxon>
        <taxon>Sar</taxon>
        <taxon>Alveolata</taxon>
        <taxon>Apicomplexa</taxon>
        <taxon>Aconoidasida</taxon>
        <taxon>Piroplasmida</taxon>
        <taxon>Theileriidae</taxon>
        <taxon>Theileria</taxon>
    </lineage>
</organism>
<sequence>MSRESLYKITNKPVTKGIITLILIVLYITSLFITVITASESDSKVVEIIPTIVGAIGFFLTIYAANWCRIEISKRSHENNVDG</sequence>
<dbReference type="KEGG" id="beq:BEWA_008970"/>
<accession>L0B0Z2</accession>
<dbReference type="Proteomes" id="UP000031512">
    <property type="component" value="Chromosome 3"/>
</dbReference>
<dbReference type="OrthoDB" id="10622206at2759"/>
<keyword evidence="1" id="KW-1133">Transmembrane helix</keyword>
<protein>
    <submittedName>
        <fullName evidence="2">Uncharacterized protein</fullName>
    </submittedName>
</protein>
<dbReference type="VEuPathDB" id="PiroplasmaDB:BEWA_008970"/>
<dbReference type="GeneID" id="15805296"/>
<keyword evidence="3" id="KW-1185">Reference proteome</keyword>
<feature type="transmembrane region" description="Helical" evidence="1">
    <location>
        <begin position="21"/>
        <end position="39"/>
    </location>
</feature>
<dbReference type="EMBL" id="CP001670">
    <property type="protein sequence ID" value="AFZ81485.1"/>
    <property type="molecule type" value="Genomic_DNA"/>
</dbReference>
<proteinExistence type="predicted"/>
<gene>
    <name evidence="2" type="ORF">BEWA_008970</name>
</gene>
<dbReference type="RefSeq" id="XP_004831151.1">
    <property type="nucleotide sequence ID" value="XM_004831094.1"/>
</dbReference>
<reference evidence="2 3" key="1">
    <citation type="journal article" date="2012" name="BMC Genomics">
        <title>Comparative genomic analysis and phylogenetic position of Theileria equi.</title>
        <authorList>
            <person name="Kappmeyer L.S."/>
            <person name="Thiagarajan M."/>
            <person name="Herndon D.R."/>
            <person name="Ramsay J.D."/>
            <person name="Caler E."/>
            <person name="Djikeng A."/>
            <person name="Gillespie J.J."/>
            <person name="Lau A.O."/>
            <person name="Roalson E.H."/>
            <person name="Silva J.C."/>
            <person name="Silva M.G."/>
            <person name="Suarez C.E."/>
            <person name="Ueti M.W."/>
            <person name="Nene V.M."/>
            <person name="Mealey R.H."/>
            <person name="Knowles D.P."/>
            <person name="Brayton K.A."/>
        </authorList>
    </citation>
    <scope>NUCLEOTIDE SEQUENCE [LARGE SCALE GENOMIC DNA]</scope>
    <source>
        <strain evidence="2 3">WA</strain>
    </source>
</reference>
<keyword evidence="1" id="KW-0472">Membrane</keyword>